<dbReference type="AlphaFoldDB" id="A0AAQ4DLX6"/>
<dbReference type="EMBL" id="JARKHS020029294">
    <property type="protein sequence ID" value="KAK8763466.1"/>
    <property type="molecule type" value="Genomic_DNA"/>
</dbReference>
<comment type="caution">
    <text evidence="1">The sequence shown here is derived from an EMBL/GenBank/DDBJ whole genome shotgun (WGS) entry which is preliminary data.</text>
</comment>
<proteinExistence type="predicted"/>
<evidence type="ECO:0000313" key="1">
    <source>
        <dbReference type="EMBL" id="KAK8763466.1"/>
    </source>
</evidence>
<keyword evidence="2" id="KW-1185">Reference proteome</keyword>
<name>A0AAQ4DLX6_AMBAM</name>
<protein>
    <submittedName>
        <fullName evidence="1">Uncharacterized protein</fullName>
    </submittedName>
</protein>
<evidence type="ECO:0000313" key="2">
    <source>
        <dbReference type="Proteomes" id="UP001321473"/>
    </source>
</evidence>
<accession>A0AAQ4DLX6</accession>
<organism evidence="1 2">
    <name type="scientific">Amblyomma americanum</name>
    <name type="common">Lone star tick</name>
    <dbReference type="NCBI Taxonomy" id="6943"/>
    <lineage>
        <taxon>Eukaryota</taxon>
        <taxon>Metazoa</taxon>
        <taxon>Ecdysozoa</taxon>
        <taxon>Arthropoda</taxon>
        <taxon>Chelicerata</taxon>
        <taxon>Arachnida</taxon>
        <taxon>Acari</taxon>
        <taxon>Parasitiformes</taxon>
        <taxon>Ixodida</taxon>
        <taxon>Ixodoidea</taxon>
        <taxon>Ixodidae</taxon>
        <taxon>Amblyomminae</taxon>
        <taxon>Amblyomma</taxon>
    </lineage>
</organism>
<dbReference type="Proteomes" id="UP001321473">
    <property type="component" value="Unassembled WGS sequence"/>
</dbReference>
<sequence length="328" mass="35503">MIGSSARSSTKLAAQVAIAGDNLQQRTTSGWIRVRRVGLQLCPQPERSWPVDPVVVHPAEMTHHCTYRLQLLQLASTRSWSFALYARLLGSERLVDFGEICALRTEAGSVLLLYGALVRVLRLLQALDNLGNFALKKLPIVVHSQCEMSHDTEHDGRHDLMDEPGVNAGHNVIAFRGERMVLLVSHASGRLDQGDQLVLQVPHHAVAGLSSLAADTLVALPPGSRCHEEAELLADLRHGLVQATGRVLRCSADYPVQAPGVLPGLHTVVDVADLANLLRNILQVIAKSLAHDACGARGLSCPGIVNRGEEEHSHLLLVPSWPLPAVLQ</sequence>
<gene>
    <name evidence="1" type="ORF">V5799_033927</name>
</gene>
<reference evidence="1 2" key="1">
    <citation type="journal article" date="2023" name="Arcadia Sci">
        <title>De novo assembly of a long-read Amblyomma americanum tick genome.</title>
        <authorList>
            <person name="Chou S."/>
            <person name="Poskanzer K.E."/>
            <person name="Rollins M."/>
            <person name="Thuy-Boun P.S."/>
        </authorList>
    </citation>
    <scope>NUCLEOTIDE SEQUENCE [LARGE SCALE GENOMIC DNA]</scope>
    <source>
        <strain evidence="1">F_SG_1</strain>
        <tissue evidence="1">Salivary glands</tissue>
    </source>
</reference>